<reference evidence="2 3" key="1">
    <citation type="submission" date="2019-12" db="EMBL/GenBank/DDBJ databases">
        <authorList>
            <person name="Lee S.D."/>
        </authorList>
    </citation>
    <scope>NUCLEOTIDE SEQUENCE [LARGE SCALE GENOMIC DNA]</scope>
    <source>
        <strain evidence="2 3">GH1-50</strain>
    </source>
</reference>
<name>A0A7C9IP67_9RHOB</name>
<keyword evidence="3" id="KW-1185">Reference proteome</keyword>
<evidence type="ECO:0000313" key="2">
    <source>
        <dbReference type="EMBL" id="MXQ07890.1"/>
    </source>
</evidence>
<dbReference type="AlphaFoldDB" id="A0A7C9IP67"/>
<dbReference type="Proteomes" id="UP000480350">
    <property type="component" value="Unassembled WGS sequence"/>
</dbReference>
<proteinExistence type="predicted"/>
<reference evidence="2 3" key="2">
    <citation type="submission" date="2020-03" db="EMBL/GenBank/DDBJ databases">
        <title>Kangsaoukella pontilimi gen. nov., sp. nov., a new member of the family Rhodobacteraceae isolated from a tidal mudflat.</title>
        <authorList>
            <person name="Kim I.S."/>
        </authorList>
    </citation>
    <scope>NUCLEOTIDE SEQUENCE [LARGE SCALE GENOMIC DNA]</scope>
    <source>
        <strain evidence="2 3">GH1-50</strain>
    </source>
</reference>
<evidence type="ECO:0000256" key="1">
    <source>
        <dbReference type="SAM" id="MobiDB-lite"/>
    </source>
</evidence>
<protein>
    <submittedName>
        <fullName evidence="2">Uncharacterized protein</fullName>
    </submittedName>
</protein>
<feature type="region of interest" description="Disordered" evidence="1">
    <location>
        <begin position="1"/>
        <end position="20"/>
    </location>
</feature>
<gene>
    <name evidence="2" type="ORF">GQ651_08530</name>
</gene>
<dbReference type="EMBL" id="WUPT01000001">
    <property type="protein sequence ID" value="MXQ07890.1"/>
    <property type="molecule type" value="Genomic_DNA"/>
</dbReference>
<sequence length="196" mass="22166">MPNRATAIMQPPKERQAGNASVMSFEDMREELFEELDRQGGVITRACRELGVSFHAVHRERIRDARFAAELAARIDDARRNRAMEMVDLADRHVRSHLERNLEPLIDDDGNLVLDDDFEPVMVSRLPLKGVIDARREYRQQLDGGEGTSIAIQNVNEAVVAQVPPTAPRLVRPELSADSYGMEDAEIIEELYDAEE</sequence>
<accession>A0A7C9IP67</accession>
<comment type="caution">
    <text evidence="2">The sequence shown here is derived from an EMBL/GenBank/DDBJ whole genome shotgun (WGS) entry which is preliminary data.</text>
</comment>
<organism evidence="2 3">
    <name type="scientific">Kangsaoukella pontilimi</name>
    <dbReference type="NCBI Taxonomy" id="2691042"/>
    <lineage>
        <taxon>Bacteria</taxon>
        <taxon>Pseudomonadati</taxon>
        <taxon>Pseudomonadota</taxon>
        <taxon>Alphaproteobacteria</taxon>
        <taxon>Rhodobacterales</taxon>
        <taxon>Paracoccaceae</taxon>
        <taxon>Kangsaoukella</taxon>
    </lineage>
</organism>
<dbReference type="RefSeq" id="WP_160763738.1">
    <property type="nucleotide sequence ID" value="NZ_WUPT01000001.1"/>
</dbReference>
<evidence type="ECO:0000313" key="3">
    <source>
        <dbReference type="Proteomes" id="UP000480350"/>
    </source>
</evidence>